<evidence type="ECO:0000313" key="8">
    <source>
        <dbReference type="Proteomes" id="UP000786183"/>
    </source>
</evidence>
<name>A0ABS7WR37_9BACT</name>
<keyword evidence="3 4" id="KW-0408">Iron</keyword>
<protein>
    <submittedName>
        <fullName evidence="7">Cytochrome c1</fullName>
    </submittedName>
</protein>
<dbReference type="Gene3D" id="1.10.760.10">
    <property type="entry name" value="Cytochrome c-like domain"/>
    <property type="match status" value="2"/>
</dbReference>
<dbReference type="InterPro" id="IPR021195">
    <property type="entry name" value="Ubol_Cyt_c_Rdtase_Cyt_c_su_prd"/>
</dbReference>
<dbReference type="RefSeq" id="WP_172231384.1">
    <property type="nucleotide sequence ID" value="NZ_CP035946.1"/>
</dbReference>
<dbReference type="EMBL" id="JACGBB010000006">
    <property type="protein sequence ID" value="MBZ7987228.1"/>
    <property type="molecule type" value="Genomic_DNA"/>
</dbReference>
<keyword evidence="8" id="KW-1185">Reference proteome</keyword>
<dbReference type="PROSITE" id="PS51007">
    <property type="entry name" value="CYTC"/>
    <property type="match status" value="2"/>
</dbReference>
<dbReference type="PIRSF" id="PIRSF019225">
    <property type="entry name" value="Ubol_Cyt_c_Rdtase_Cyt_c_su_prd"/>
    <property type="match status" value="1"/>
</dbReference>
<dbReference type="Gene3D" id="1.20.5.100">
    <property type="entry name" value="Cytochrome c1, transmembrane anchor, C-terminal"/>
    <property type="match status" value="1"/>
</dbReference>
<keyword evidence="2 4" id="KW-0479">Metal-binding</keyword>
<feature type="transmembrane region" description="Helical" evidence="5">
    <location>
        <begin position="334"/>
        <end position="352"/>
    </location>
</feature>
<gene>
    <name evidence="7" type="ORF">AVCANL283_03755</name>
</gene>
<evidence type="ECO:0000256" key="5">
    <source>
        <dbReference type="SAM" id="Phobius"/>
    </source>
</evidence>
<evidence type="ECO:0000256" key="3">
    <source>
        <dbReference type="ARBA" id="ARBA00023004"/>
    </source>
</evidence>
<dbReference type="InterPro" id="IPR009056">
    <property type="entry name" value="Cyt_c-like_dom"/>
</dbReference>
<dbReference type="InterPro" id="IPR036909">
    <property type="entry name" value="Cyt_c-like_dom_sf"/>
</dbReference>
<dbReference type="Proteomes" id="UP000786183">
    <property type="component" value="Unassembled WGS sequence"/>
</dbReference>
<feature type="domain" description="Cytochrome c" evidence="6">
    <location>
        <begin position="94"/>
        <end position="202"/>
    </location>
</feature>
<evidence type="ECO:0000256" key="2">
    <source>
        <dbReference type="ARBA" id="ARBA00022723"/>
    </source>
</evidence>
<evidence type="ECO:0000259" key="6">
    <source>
        <dbReference type="PROSITE" id="PS51007"/>
    </source>
</evidence>
<feature type="transmembrane region" description="Helical" evidence="5">
    <location>
        <begin position="6"/>
        <end position="25"/>
    </location>
</feature>
<reference evidence="7 8" key="1">
    <citation type="submission" date="2020-07" db="EMBL/GenBank/DDBJ databases">
        <title>Transfer of Campylobacter canadensis to the novel genus Avispirillum gen. nov., that also includes two novel species recovered from migratory waterfowl: Avispirillum anseris sp. nov. and Avispirillum brantae sp. nov.</title>
        <authorList>
            <person name="Miller W.G."/>
            <person name="Chapman M.H."/>
            <person name="Yee E."/>
            <person name="Inglis G.D."/>
        </authorList>
    </citation>
    <scope>NUCLEOTIDE SEQUENCE [LARGE SCALE GENOMIC DNA]</scope>
    <source>
        <strain evidence="7 8">L283</strain>
    </source>
</reference>
<organism evidence="7 8">
    <name type="scientific">Campylobacter canadensis</name>
    <dbReference type="NCBI Taxonomy" id="449520"/>
    <lineage>
        <taxon>Bacteria</taxon>
        <taxon>Pseudomonadati</taxon>
        <taxon>Campylobacterota</taxon>
        <taxon>Epsilonproteobacteria</taxon>
        <taxon>Campylobacterales</taxon>
        <taxon>Campylobacteraceae</taxon>
        <taxon>Campylobacter</taxon>
    </lineage>
</organism>
<keyword evidence="1 4" id="KW-0349">Heme</keyword>
<proteinExistence type="predicted"/>
<feature type="domain" description="Cytochrome c" evidence="6">
    <location>
        <begin position="231"/>
        <end position="324"/>
    </location>
</feature>
<evidence type="ECO:0000256" key="1">
    <source>
        <dbReference type="ARBA" id="ARBA00022617"/>
    </source>
</evidence>
<keyword evidence="5" id="KW-0472">Membrane</keyword>
<sequence>MREFKIFLVLVIFTGIVYWGVEPYAHSQMNEHTSAVNFDFKAEDINQAKVELEKAMNSDKTGAEKEKDIEFAKMQLKDYEQLWANVDKIASLKADVSNGKEAFELNCASCHRASFDGFNDADDSISAYGIIYPDLSTAGAIYDDKFLMAISLNPALAMKNHKKYNEQNPHPMLTAFLEEDGSISEENAQSVADIVAYLKSIGNKALLSEQEKLAKEINASKMSDEDKQKAIELSKHRLVFEHACARCHDVKYDKLFAKINANDLAAYMGSIPPDLSMVIRAKGEEYLNKFLNDTQKQLAGTAMPRVGLNAHSQEEVISYLSAVGDSKKAERESLGIKIMIYFAVMAVLAFLWKKAIWKDLH</sequence>
<accession>A0ABS7WR37</accession>
<evidence type="ECO:0000313" key="7">
    <source>
        <dbReference type="EMBL" id="MBZ7987228.1"/>
    </source>
</evidence>
<dbReference type="SUPFAM" id="SSF46626">
    <property type="entry name" value="Cytochrome c"/>
    <property type="match status" value="2"/>
</dbReference>
<dbReference type="Pfam" id="PF00034">
    <property type="entry name" value="Cytochrom_C"/>
    <property type="match status" value="1"/>
</dbReference>
<keyword evidence="5" id="KW-0812">Transmembrane</keyword>
<keyword evidence="5" id="KW-1133">Transmembrane helix</keyword>
<evidence type="ECO:0000256" key="4">
    <source>
        <dbReference type="PROSITE-ProRule" id="PRU00433"/>
    </source>
</evidence>
<comment type="caution">
    <text evidence="7">The sequence shown here is derived from an EMBL/GenBank/DDBJ whole genome shotgun (WGS) entry which is preliminary data.</text>
</comment>